<dbReference type="AlphaFoldDB" id="A0A2S4VL26"/>
<reference evidence="2" key="3">
    <citation type="journal article" date="2018" name="Mol. Plant Microbe Interact.">
        <title>Genome sequence resources for the wheat stripe rust pathogen (Puccinia striiformis f. sp. tritici) and the barley stripe rust pathogen (Puccinia striiformis f. sp. hordei).</title>
        <authorList>
            <person name="Xia C."/>
            <person name="Wang M."/>
            <person name="Yin C."/>
            <person name="Cornejo O.E."/>
            <person name="Hulbert S.H."/>
            <person name="Chen X."/>
        </authorList>
    </citation>
    <scope>NUCLEOTIDE SEQUENCE [LARGE SCALE GENOMIC DNA]</scope>
    <source>
        <strain evidence="2">93TX-2</strain>
    </source>
</reference>
<name>A0A2S4VL26_9BASI</name>
<reference evidence="1 2" key="1">
    <citation type="submission" date="2017-12" db="EMBL/GenBank/DDBJ databases">
        <title>Gene loss provides genomic basis for host adaptation in cereal stripe rust fungi.</title>
        <authorList>
            <person name="Xia C."/>
        </authorList>
    </citation>
    <scope>NUCLEOTIDE SEQUENCE [LARGE SCALE GENOMIC DNA]</scope>
    <source>
        <strain evidence="1 2">93TX-2</strain>
    </source>
</reference>
<dbReference type="EMBL" id="PKSM01000120">
    <property type="protein sequence ID" value="POW10257.1"/>
    <property type="molecule type" value="Genomic_DNA"/>
</dbReference>
<organism evidence="1 2">
    <name type="scientific">Puccinia striiformis</name>
    <dbReference type="NCBI Taxonomy" id="27350"/>
    <lineage>
        <taxon>Eukaryota</taxon>
        <taxon>Fungi</taxon>
        <taxon>Dikarya</taxon>
        <taxon>Basidiomycota</taxon>
        <taxon>Pucciniomycotina</taxon>
        <taxon>Pucciniomycetes</taxon>
        <taxon>Pucciniales</taxon>
        <taxon>Pucciniaceae</taxon>
        <taxon>Puccinia</taxon>
    </lineage>
</organism>
<proteinExistence type="predicted"/>
<evidence type="ECO:0000313" key="2">
    <source>
        <dbReference type="Proteomes" id="UP000238274"/>
    </source>
</evidence>
<reference evidence="2" key="2">
    <citation type="journal article" date="2018" name="BMC Genomics">
        <title>Genomic insights into host adaptation between the wheat stripe rust pathogen (Puccinia striiformis f. sp. tritici) and the barley stripe rust pathogen (Puccinia striiformis f. sp. hordei).</title>
        <authorList>
            <person name="Xia C."/>
            <person name="Wang M."/>
            <person name="Yin C."/>
            <person name="Cornejo O.E."/>
            <person name="Hulbert S.H."/>
            <person name="Chen X."/>
        </authorList>
    </citation>
    <scope>NUCLEOTIDE SEQUENCE [LARGE SCALE GENOMIC DNA]</scope>
    <source>
        <strain evidence="2">93TX-2</strain>
    </source>
</reference>
<accession>A0A2S4VL26</accession>
<comment type="caution">
    <text evidence="1">The sequence shown here is derived from an EMBL/GenBank/DDBJ whole genome shotgun (WGS) entry which is preliminary data.</text>
</comment>
<dbReference type="Proteomes" id="UP000238274">
    <property type="component" value="Unassembled WGS sequence"/>
</dbReference>
<sequence length="27" mass="3309">MRYPKEIEVATMHRTRWQSLYQKTSPA</sequence>
<gene>
    <name evidence="1" type="ORF">PSHT_08834</name>
</gene>
<dbReference type="VEuPathDB" id="FungiDB:PSHT_08834"/>
<protein>
    <submittedName>
        <fullName evidence="1">Uncharacterized protein</fullName>
    </submittedName>
</protein>
<evidence type="ECO:0000313" key="1">
    <source>
        <dbReference type="EMBL" id="POW10257.1"/>
    </source>
</evidence>
<keyword evidence="2" id="KW-1185">Reference proteome</keyword>